<protein>
    <submittedName>
        <fullName evidence="4">Uncharacterized protein</fullName>
    </submittedName>
</protein>
<keyword evidence="3" id="KW-0949">S-adenosyl-L-methionine</keyword>
<reference evidence="4 5" key="1">
    <citation type="submission" date="2024-05" db="EMBL/GenBank/DDBJ databases">
        <authorList>
            <person name="Wallberg A."/>
        </authorList>
    </citation>
    <scope>NUCLEOTIDE SEQUENCE [LARGE SCALE GENOMIC DNA]</scope>
</reference>
<sequence length="104" mass="11886">QNINCLSDEFIKDKKYFHFNKPYLPTLDYPNVRIPSFSDALKLAYEPDRGRFVVAERDIKPGTLVSVERAYGSYLLLIPGNLKSRCSTCFINCDYPLPCPTCSL</sequence>
<keyword evidence="2" id="KW-0808">Transferase</keyword>
<dbReference type="PANTHER" id="PTHR46165:SF2">
    <property type="entry name" value="SET AND MYND DOMAIN-CONTAINING PROTEIN 4"/>
    <property type="match status" value="1"/>
</dbReference>
<dbReference type="Gene3D" id="2.170.270.10">
    <property type="entry name" value="SET domain"/>
    <property type="match status" value="1"/>
</dbReference>
<feature type="non-terminal residue" evidence="4">
    <location>
        <position position="1"/>
    </location>
</feature>
<dbReference type="InterPro" id="IPR046341">
    <property type="entry name" value="SET_dom_sf"/>
</dbReference>
<dbReference type="Proteomes" id="UP001497623">
    <property type="component" value="Unassembled WGS sequence"/>
</dbReference>
<evidence type="ECO:0000256" key="2">
    <source>
        <dbReference type="ARBA" id="ARBA00022679"/>
    </source>
</evidence>
<dbReference type="SUPFAM" id="SSF82199">
    <property type="entry name" value="SET domain"/>
    <property type="match status" value="1"/>
</dbReference>
<accession>A0AAV2RAN2</accession>
<dbReference type="GO" id="GO:0008168">
    <property type="term" value="F:methyltransferase activity"/>
    <property type="evidence" value="ECO:0007669"/>
    <property type="project" value="UniProtKB-KW"/>
</dbReference>
<name>A0AAV2RAN2_MEGNR</name>
<keyword evidence="1" id="KW-0489">Methyltransferase</keyword>
<feature type="non-terminal residue" evidence="4">
    <location>
        <position position="104"/>
    </location>
</feature>
<dbReference type="PANTHER" id="PTHR46165">
    <property type="entry name" value="SET AND MYND DOMAIN-CONTAINING PROTEIN 4"/>
    <property type="match status" value="1"/>
</dbReference>
<dbReference type="EMBL" id="CAXKWB010018026">
    <property type="protein sequence ID" value="CAL4120088.1"/>
    <property type="molecule type" value="Genomic_DNA"/>
</dbReference>
<dbReference type="GO" id="GO:0032259">
    <property type="term" value="P:methylation"/>
    <property type="evidence" value="ECO:0007669"/>
    <property type="project" value="UniProtKB-KW"/>
</dbReference>
<gene>
    <name evidence="4" type="ORF">MNOR_LOCUS21929</name>
</gene>
<comment type="caution">
    <text evidence="4">The sequence shown here is derived from an EMBL/GenBank/DDBJ whole genome shotgun (WGS) entry which is preliminary data.</text>
</comment>
<proteinExistence type="predicted"/>
<evidence type="ECO:0000256" key="3">
    <source>
        <dbReference type="ARBA" id="ARBA00022691"/>
    </source>
</evidence>
<dbReference type="InterPro" id="IPR052097">
    <property type="entry name" value="SET-MYND_domain_protein"/>
</dbReference>
<organism evidence="4 5">
    <name type="scientific">Meganyctiphanes norvegica</name>
    <name type="common">Northern krill</name>
    <name type="synonym">Thysanopoda norvegica</name>
    <dbReference type="NCBI Taxonomy" id="48144"/>
    <lineage>
        <taxon>Eukaryota</taxon>
        <taxon>Metazoa</taxon>
        <taxon>Ecdysozoa</taxon>
        <taxon>Arthropoda</taxon>
        <taxon>Crustacea</taxon>
        <taxon>Multicrustacea</taxon>
        <taxon>Malacostraca</taxon>
        <taxon>Eumalacostraca</taxon>
        <taxon>Eucarida</taxon>
        <taxon>Euphausiacea</taxon>
        <taxon>Euphausiidae</taxon>
        <taxon>Meganyctiphanes</taxon>
    </lineage>
</organism>
<dbReference type="GO" id="GO:0005737">
    <property type="term" value="C:cytoplasm"/>
    <property type="evidence" value="ECO:0007669"/>
    <property type="project" value="TreeGrafter"/>
</dbReference>
<keyword evidence="5" id="KW-1185">Reference proteome</keyword>
<evidence type="ECO:0000256" key="1">
    <source>
        <dbReference type="ARBA" id="ARBA00022603"/>
    </source>
</evidence>
<dbReference type="AlphaFoldDB" id="A0AAV2RAN2"/>
<evidence type="ECO:0000313" key="4">
    <source>
        <dbReference type="EMBL" id="CAL4120088.1"/>
    </source>
</evidence>
<dbReference type="GO" id="GO:0005634">
    <property type="term" value="C:nucleus"/>
    <property type="evidence" value="ECO:0007669"/>
    <property type="project" value="TreeGrafter"/>
</dbReference>
<dbReference type="Gene3D" id="6.10.140.2220">
    <property type="match status" value="1"/>
</dbReference>
<dbReference type="GO" id="GO:0042826">
    <property type="term" value="F:histone deacetylase binding"/>
    <property type="evidence" value="ECO:0007669"/>
    <property type="project" value="TreeGrafter"/>
</dbReference>
<evidence type="ECO:0000313" key="5">
    <source>
        <dbReference type="Proteomes" id="UP001497623"/>
    </source>
</evidence>